<dbReference type="PANTHER" id="PTHR12737">
    <property type="entry name" value="DIMETHYLARGININE DIMETHYLAMINOHYDROLASE"/>
    <property type="match status" value="1"/>
</dbReference>
<accession>A0A495XWQ7</accession>
<dbReference type="GO" id="GO:0000052">
    <property type="term" value="P:citrulline metabolic process"/>
    <property type="evidence" value="ECO:0007669"/>
    <property type="project" value="TreeGrafter"/>
</dbReference>
<dbReference type="AlphaFoldDB" id="A0A495XWQ7"/>
<gene>
    <name evidence="4" type="ORF">DFJ68_2466</name>
</gene>
<evidence type="ECO:0000313" key="5">
    <source>
        <dbReference type="Proteomes" id="UP000278440"/>
    </source>
</evidence>
<feature type="active site" description="Proton donor" evidence="3">
    <location>
        <position position="164"/>
    </location>
</feature>
<dbReference type="GO" id="GO:0045429">
    <property type="term" value="P:positive regulation of nitric oxide biosynthetic process"/>
    <property type="evidence" value="ECO:0007669"/>
    <property type="project" value="TreeGrafter"/>
</dbReference>
<evidence type="ECO:0000256" key="2">
    <source>
        <dbReference type="ARBA" id="ARBA00022801"/>
    </source>
</evidence>
<dbReference type="RefSeq" id="WP_211333355.1">
    <property type="nucleotide sequence ID" value="NZ_RBXT01000001.1"/>
</dbReference>
<dbReference type="PANTHER" id="PTHR12737:SF9">
    <property type="entry name" value="DIMETHYLARGININASE"/>
    <property type="match status" value="1"/>
</dbReference>
<evidence type="ECO:0000313" key="4">
    <source>
        <dbReference type="EMBL" id="RKT79011.1"/>
    </source>
</evidence>
<protein>
    <submittedName>
        <fullName evidence="4">Dimethylargininase</fullName>
    </submittedName>
</protein>
<dbReference type="InterPro" id="IPR033199">
    <property type="entry name" value="DDAH-like"/>
</dbReference>
<organism evidence="4 5">
    <name type="scientific">Terracoccus luteus</name>
    <dbReference type="NCBI Taxonomy" id="53356"/>
    <lineage>
        <taxon>Bacteria</taxon>
        <taxon>Bacillati</taxon>
        <taxon>Actinomycetota</taxon>
        <taxon>Actinomycetes</taxon>
        <taxon>Micrococcales</taxon>
        <taxon>Intrasporangiaceae</taxon>
        <taxon>Terracoccus</taxon>
    </lineage>
</organism>
<sequence length="256" mass="27036">MHRRLALVRRPSPSLADGIVTHLERAASVDADLALRQWQEYVAVLQRSGWQVVEAPPADDCPDGVFVEDQVVVHGDVAVLCRSGAPERRPEQAGLAEVLEGLGYRTVAVEAPATLDGGDVLKHGPDAWVGVGGRSDEAGAARLAAALEGHRVTVRPVRGTRALHLKSAVTMLPLGAAIGWEPAVADPSVWREFVSAPEEPGAHVVLLGGMSLLMSAAAPRTANLLRGAGHDVTLVDISEFEKLEGCVTCLSVRLRG</sequence>
<feature type="active site" description="Nucleophile" evidence="3">
    <location>
        <position position="249"/>
    </location>
</feature>
<evidence type="ECO:0000256" key="3">
    <source>
        <dbReference type="PIRSR" id="PIRSR633199-1"/>
    </source>
</evidence>
<dbReference type="Proteomes" id="UP000278440">
    <property type="component" value="Unassembled WGS sequence"/>
</dbReference>
<keyword evidence="5" id="KW-1185">Reference proteome</keyword>
<evidence type="ECO:0000256" key="1">
    <source>
        <dbReference type="ARBA" id="ARBA00008532"/>
    </source>
</evidence>
<dbReference type="Gene3D" id="3.75.10.10">
    <property type="entry name" value="L-arginine/glycine Amidinotransferase, Chain A"/>
    <property type="match status" value="1"/>
</dbReference>
<comment type="caution">
    <text evidence="4">The sequence shown here is derived from an EMBL/GenBank/DDBJ whole genome shotgun (WGS) entry which is preliminary data.</text>
</comment>
<dbReference type="GO" id="GO:0016403">
    <property type="term" value="F:dimethylargininase activity"/>
    <property type="evidence" value="ECO:0007669"/>
    <property type="project" value="TreeGrafter"/>
</dbReference>
<dbReference type="SUPFAM" id="SSF55909">
    <property type="entry name" value="Pentein"/>
    <property type="match status" value="1"/>
</dbReference>
<proteinExistence type="inferred from homology"/>
<keyword evidence="2" id="KW-0378">Hydrolase</keyword>
<dbReference type="EMBL" id="RBXT01000001">
    <property type="protein sequence ID" value="RKT79011.1"/>
    <property type="molecule type" value="Genomic_DNA"/>
</dbReference>
<dbReference type="GO" id="GO:0006525">
    <property type="term" value="P:arginine metabolic process"/>
    <property type="evidence" value="ECO:0007669"/>
    <property type="project" value="TreeGrafter"/>
</dbReference>
<comment type="similarity">
    <text evidence="1">Belongs to the DDAH family.</text>
</comment>
<dbReference type="NCBIfam" id="NF045660">
    <property type="entry name" value="DiMthArgaseDdahStm"/>
    <property type="match status" value="1"/>
</dbReference>
<reference evidence="4 5" key="1">
    <citation type="submission" date="2018-10" db="EMBL/GenBank/DDBJ databases">
        <title>Sequencing the genomes of 1000 actinobacteria strains.</title>
        <authorList>
            <person name="Klenk H.-P."/>
        </authorList>
    </citation>
    <scope>NUCLEOTIDE SEQUENCE [LARGE SCALE GENOMIC DNA]</scope>
    <source>
        <strain evidence="4 5">DSM 44267</strain>
    </source>
</reference>
<name>A0A495XWQ7_9MICO</name>
<dbReference type="GO" id="GO:0016597">
    <property type="term" value="F:amino acid binding"/>
    <property type="evidence" value="ECO:0007669"/>
    <property type="project" value="TreeGrafter"/>
</dbReference>